<dbReference type="InterPro" id="IPR027268">
    <property type="entry name" value="Peptidase_M4/M1_CTD_sf"/>
</dbReference>
<feature type="domain" description="Peptidase M4" evidence="8">
    <location>
        <begin position="257"/>
        <end position="386"/>
    </location>
</feature>
<keyword evidence="7" id="KW-0732">Signal</keyword>
<dbReference type="InterPro" id="IPR001570">
    <property type="entry name" value="Peptidase_M4_C_domain"/>
</dbReference>
<dbReference type="PANTHER" id="PTHR33794">
    <property type="entry name" value="BACILLOLYSIN"/>
    <property type="match status" value="1"/>
</dbReference>
<evidence type="ECO:0000259" key="9">
    <source>
        <dbReference type="Pfam" id="PF02868"/>
    </source>
</evidence>
<sequence length="640" mass="69353">MNLFLAFVTVGVVAVASYDLREIHKTPGVQSVERVIERGQEITGLDELSELLGLPSDVSLKIEQSRPTSHGLIRNKIRLLYKDIPVQVFTIQATSDANGQFTGAVSGTVPTSLSVDTSAKVKTSKLRSKTAEYTRDTVKATDPVAKQLFGKIKTKDLKECSFSKQIYINIETGEPSLAYYGKCLIDIALSDKAYVRTPRVIIDANTLSVLDGSIELRRHSGIAKRDADGSKKECPAAAGGNGKIHGPSYGPGPNEACLNVKVDGDVCSLQSDRIIVKTVKNQYNRELAEVVTFNCADGLGDAINGASSPSADAFFYGQRFYDLMFDWAGVENIANEPHVLNVHYGINYNNAFWDGFTSSFGDGTETLYPFTVREVIGHELCHAFTDSLNNLMFDAESIAIDESYSDICGKALSVFSEGDVGGWKFGANLKKENGEVLRHFDTPNADGSNIGNVNDFNPDSPETTSKGQGVFNKMFYELVENQKVAFRVVFELITHANLIYWQEQTSFLDGSCGVLRAAGDIGVDTDAVKNAFSAVGIDLKFCDLEGTKDEINEDTSRSGVVVSKDKNPKFTIAVPAGSSGFSVEVTGGQTGITVSLLNADDEEITSGVNSLEYKCSGSVTLQLSNMEDCDSNVVLYVNFN</sequence>
<evidence type="ECO:0000313" key="10">
    <source>
        <dbReference type="Proteomes" id="UP000694888"/>
    </source>
</evidence>
<dbReference type="Pfam" id="PF02868">
    <property type="entry name" value="Peptidase_M4_C"/>
    <property type="match status" value="1"/>
</dbReference>
<protein>
    <submittedName>
        <fullName evidence="11">Virulence metalloprotease</fullName>
    </submittedName>
</protein>
<evidence type="ECO:0000256" key="3">
    <source>
        <dbReference type="ARBA" id="ARBA00022723"/>
    </source>
</evidence>
<dbReference type="InterPro" id="IPR023612">
    <property type="entry name" value="Peptidase_M4"/>
</dbReference>
<evidence type="ECO:0000256" key="5">
    <source>
        <dbReference type="ARBA" id="ARBA00022833"/>
    </source>
</evidence>
<evidence type="ECO:0000256" key="7">
    <source>
        <dbReference type="SAM" id="SignalP"/>
    </source>
</evidence>
<dbReference type="InterPro" id="IPR050728">
    <property type="entry name" value="Zinc_Metalloprotease_M4"/>
</dbReference>
<accession>A0ABM1A1U4</accession>
<keyword evidence="5" id="KW-0862">Zinc</keyword>
<evidence type="ECO:0000259" key="8">
    <source>
        <dbReference type="Pfam" id="PF01447"/>
    </source>
</evidence>
<organism evidence="10 11">
    <name type="scientific">Aplysia californica</name>
    <name type="common">California sea hare</name>
    <dbReference type="NCBI Taxonomy" id="6500"/>
    <lineage>
        <taxon>Eukaryota</taxon>
        <taxon>Metazoa</taxon>
        <taxon>Spiralia</taxon>
        <taxon>Lophotrochozoa</taxon>
        <taxon>Mollusca</taxon>
        <taxon>Gastropoda</taxon>
        <taxon>Heterobranchia</taxon>
        <taxon>Euthyneura</taxon>
        <taxon>Tectipleura</taxon>
        <taxon>Aplysiida</taxon>
        <taxon>Aplysioidea</taxon>
        <taxon>Aplysiidae</taxon>
        <taxon>Aplysia</taxon>
    </lineage>
</organism>
<dbReference type="GO" id="GO:0008237">
    <property type="term" value="F:metallopeptidase activity"/>
    <property type="evidence" value="ECO:0007669"/>
    <property type="project" value="UniProtKB-KW"/>
</dbReference>
<dbReference type="Gene3D" id="3.10.170.10">
    <property type="match status" value="1"/>
</dbReference>
<feature type="chain" id="PRO_5047281884" evidence="7">
    <location>
        <begin position="18"/>
        <end position="640"/>
    </location>
</feature>
<keyword evidence="4" id="KW-0378">Hydrolase</keyword>
<dbReference type="PRINTS" id="PR00730">
    <property type="entry name" value="THERMOLYSIN"/>
</dbReference>
<evidence type="ECO:0000256" key="1">
    <source>
        <dbReference type="ARBA" id="ARBA00009388"/>
    </source>
</evidence>
<keyword evidence="2" id="KW-0645">Protease</keyword>
<evidence type="ECO:0000256" key="4">
    <source>
        <dbReference type="ARBA" id="ARBA00022801"/>
    </source>
</evidence>
<dbReference type="GeneID" id="101851197"/>
<evidence type="ECO:0000256" key="6">
    <source>
        <dbReference type="ARBA" id="ARBA00023049"/>
    </source>
</evidence>
<comment type="similarity">
    <text evidence="1">Belongs to the peptidase M4 family.</text>
</comment>
<evidence type="ECO:0000256" key="2">
    <source>
        <dbReference type="ARBA" id="ARBA00022670"/>
    </source>
</evidence>
<name>A0ABM1A1U4_APLCA</name>
<keyword evidence="3" id="KW-0479">Metal-binding</keyword>
<dbReference type="RefSeq" id="XP_012939109.1">
    <property type="nucleotide sequence ID" value="XM_013083655.2"/>
</dbReference>
<dbReference type="Pfam" id="PF01447">
    <property type="entry name" value="Peptidase_M4"/>
    <property type="match status" value="1"/>
</dbReference>
<dbReference type="InterPro" id="IPR013856">
    <property type="entry name" value="Peptidase_M4_domain"/>
</dbReference>
<gene>
    <name evidence="11" type="primary">LOC101851197</name>
</gene>
<feature type="signal peptide" evidence="7">
    <location>
        <begin position="1"/>
        <end position="17"/>
    </location>
</feature>
<proteinExistence type="inferred from homology"/>
<feature type="domain" description="Peptidase M4 C-terminal" evidence="9">
    <location>
        <begin position="390"/>
        <end position="537"/>
    </location>
</feature>
<keyword evidence="10" id="KW-1185">Reference proteome</keyword>
<dbReference type="SUPFAM" id="SSF55486">
    <property type="entry name" value="Metalloproteases ('zincins'), catalytic domain"/>
    <property type="match status" value="1"/>
</dbReference>
<keyword evidence="6 11" id="KW-0482">Metalloprotease</keyword>
<dbReference type="PANTHER" id="PTHR33794:SF1">
    <property type="entry name" value="BACILLOLYSIN"/>
    <property type="match status" value="1"/>
</dbReference>
<dbReference type="Gene3D" id="1.10.390.10">
    <property type="entry name" value="Neutral Protease Domain 2"/>
    <property type="match status" value="1"/>
</dbReference>
<reference evidence="11" key="1">
    <citation type="submission" date="2025-08" db="UniProtKB">
        <authorList>
            <consortium name="RefSeq"/>
        </authorList>
    </citation>
    <scope>IDENTIFICATION</scope>
</reference>
<evidence type="ECO:0000313" key="11">
    <source>
        <dbReference type="RefSeq" id="XP_012939109.1"/>
    </source>
</evidence>
<dbReference type="Proteomes" id="UP000694888">
    <property type="component" value="Unplaced"/>
</dbReference>